<feature type="region of interest" description="Disordered" evidence="1">
    <location>
        <begin position="289"/>
        <end position="369"/>
    </location>
</feature>
<evidence type="ECO:0000313" key="3">
    <source>
        <dbReference type="EMBL" id="PHJ15324.1"/>
    </source>
</evidence>
<gene>
    <name evidence="3" type="ORF">CSUI_010864</name>
</gene>
<feature type="compositionally biased region" description="Polar residues" evidence="1">
    <location>
        <begin position="651"/>
        <end position="673"/>
    </location>
</feature>
<dbReference type="Proteomes" id="UP000221165">
    <property type="component" value="Unassembled WGS sequence"/>
</dbReference>
<feature type="compositionally biased region" description="Basic residues" evidence="1">
    <location>
        <begin position="1246"/>
        <end position="1255"/>
    </location>
</feature>
<feature type="compositionally biased region" description="Low complexity" evidence="1">
    <location>
        <begin position="749"/>
        <end position="763"/>
    </location>
</feature>
<feature type="region of interest" description="Disordered" evidence="1">
    <location>
        <begin position="184"/>
        <end position="228"/>
    </location>
</feature>
<dbReference type="RefSeq" id="XP_067917058.1">
    <property type="nucleotide sequence ID" value="XM_068070965.1"/>
</dbReference>
<feature type="compositionally biased region" description="Basic and acidic residues" evidence="1">
    <location>
        <begin position="1013"/>
        <end position="1024"/>
    </location>
</feature>
<feature type="compositionally biased region" description="Polar residues" evidence="1">
    <location>
        <begin position="898"/>
        <end position="912"/>
    </location>
</feature>
<feature type="compositionally biased region" description="Low complexity" evidence="1">
    <location>
        <begin position="1167"/>
        <end position="1181"/>
    </location>
</feature>
<dbReference type="Pfam" id="PF10382">
    <property type="entry name" value="ZGRF1-like_N"/>
    <property type="match status" value="1"/>
</dbReference>
<sequence>MPPRRFVPAGRARRLSPVSSLGSQPTAGSQANARCSFECTYTSQKTKKNKSWKDGVCTCEVMRGFLRVLLYAAQEDDTDSSGYLQKKGDPLDSFQLPPKPFADLVDEEFEMPLYLVQLTRMIEDHSNLSIPTEVHSKYTSAKNVTGEDTRETAPFQPEDSATAIPRRSCSVRGVSSSQAAVAAASSSSSSSSVTMPHSALPPRGYGSRGGLFSRRAGAASQRATSDTGLSSYVSNATAAGAWSTTGDLGGRDSSSGGQKSSPLSSELGRCTYTQSSGVVRENVFESEDVDNSFAKSPSSQTSLSVSKNFPPRSRRSEKQDRSSSVPSIAGAVPTSQRTLVASSPYQERKDERGETSHLPLSSQHPHYSSAEFEANPLRHSSSLHGMSEVDHHRTSRNDKERGVLSGMEKALSYESSFSPSSSPEERGNGSLEKTSPLGGTGLRDKQERIGLDETEILSDTEELSRGILETLAADVLVEETVIPLPISTQSDRPTSFPFFPSFLFPSRIAPLYDGLLLNKCFSSLPLSCHDRSGNLEIQQGCMHGEKKQGMLSLDERETYTKTDVSGEPGWFPSDNGGERRQREREDELSCLRSISKDSLFALAGMLDESLLFSSLFKSFENDAMDERLKDLPLLTVPGFKEVEEERRERTVNPSLISSNTTSHPNASSTGRLVSTTSKSMTSSSLSSISSSVLYTRQRDDAAADLGLEIQSENHRAPCHQPFLKDALPSGKTAPLNASSTASFISPKESSTSDTSSSSSCVSVLKDQRTSNSALSQEKSSSSATHPHTVAHGKQARKTGECPREGISVAQQESVYPQKASATGPMFPNSHMTRGNVETKHVHRQQASSFLSDTSVSKPSSFSPPPVSTPSSSCCSFSTSSGVSRASACQYPSHPRVSESANPPYGTSQTTRFSARPSFRPPMSLGSSSLSSCSVNTADKPSWTASSSSLSSLKSFSPAGTKNSMSMLTQHSDSLSSRPLSSFPSSFTSHLGNKHISAATLDRDHPGHQTSVGKRREDQNARGGEEGQGLPFFTPLLRLPPINLASRGGGLTARHQLASLLPVRFAIPQDPQKVTPAMLRQCIRGFRTSLPPGQPAKNPDREGSLLSEQKICLSSSALKSSLGLATDTLNDAVDAYCLKVFNAVSQQVQATLFEIAADLQPLIYTRRPSSTATSTSNAGGPSKTERPSFQRVPSTLGTGGNISILAVEDLVLQVSSSSSMLEREASRAVELKFKRRRMLQQKRAQYRRALKMRQKKQREGGGSDGVKGVEDEEEDQEEMDREVNEEEEDEYDEDEETAEEKQRLFLGFTNCHVKNLSGGGDLRGNSRAFDPLKLIKSTASKNDIWALNAAGDWSDASNILLCRSCWKGLHPRTSSMEVEIFSPSQLYSTSSAPAAETATSLSLPSASSSVLPKWWMKGGGGTQGYRGSGGKRVVSGILLGNFSNEFAAVDGIERLWKASKLFSGRSQFGDCGAHHSSSNSSRRNFDASSFSITSDFPGVWDVSLCCLAHGLELQDQSANPHATQRKEDLQHSSPTPGRQGGKEEEKISKSESEKKGLLSPLSL</sequence>
<feature type="region of interest" description="Disordered" evidence="1">
    <location>
        <begin position="997"/>
        <end position="1031"/>
    </location>
</feature>
<name>A0A2C6KFY5_9APIC</name>
<feature type="region of interest" description="Disordered" evidence="1">
    <location>
        <begin position="1167"/>
        <end position="1194"/>
    </location>
</feature>
<feature type="compositionally biased region" description="Basic and acidic residues" evidence="1">
    <location>
        <begin position="346"/>
        <end position="355"/>
    </location>
</feature>
<feature type="compositionally biased region" description="Basic and acidic residues" evidence="1">
    <location>
        <begin position="1539"/>
        <end position="1555"/>
    </location>
</feature>
<dbReference type="InterPro" id="IPR018838">
    <property type="entry name" value="ZGRF1-like_N"/>
</dbReference>
<feature type="region of interest" description="Disordered" evidence="1">
    <location>
        <begin position="560"/>
        <end position="584"/>
    </location>
</feature>
<feature type="compositionally biased region" description="Low complexity" evidence="1">
    <location>
        <begin position="770"/>
        <end position="782"/>
    </location>
</feature>
<feature type="compositionally biased region" description="Low complexity" evidence="1">
    <location>
        <begin position="412"/>
        <end position="422"/>
    </location>
</feature>
<feature type="region of interest" description="Disordered" evidence="1">
    <location>
        <begin position="1246"/>
        <end position="1298"/>
    </location>
</feature>
<evidence type="ECO:0000259" key="2">
    <source>
        <dbReference type="Pfam" id="PF10382"/>
    </source>
</evidence>
<organism evidence="3 4">
    <name type="scientific">Cystoisospora suis</name>
    <dbReference type="NCBI Taxonomy" id="483139"/>
    <lineage>
        <taxon>Eukaryota</taxon>
        <taxon>Sar</taxon>
        <taxon>Alveolata</taxon>
        <taxon>Apicomplexa</taxon>
        <taxon>Conoidasida</taxon>
        <taxon>Coccidia</taxon>
        <taxon>Eucoccidiorida</taxon>
        <taxon>Eimeriorina</taxon>
        <taxon>Sarcocystidae</taxon>
        <taxon>Cystoisospora</taxon>
    </lineage>
</organism>
<comment type="caution">
    <text evidence="3">The sequence shown here is derived from an EMBL/GenBank/DDBJ whole genome shotgun (WGS) entry which is preliminary data.</text>
</comment>
<feature type="compositionally biased region" description="Basic and acidic residues" evidence="1">
    <location>
        <begin position="387"/>
        <end position="402"/>
    </location>
</feature>
<proteinExistence type="predicted"/>
<dbReference type="EMBL" id="MIGC01008607">
    <property type="protein sequence ID" value="PHJ15324.1"/>
    <property type="molecule type" value="Genomic_DNA"/>
</dbReference>
<feature type="compositionally biased region" description="Low complexity" evidence="1">
    <location>
        <begin position="184"/>
        <end position="193"/>
    </location>
</feature>
<feature type="compositionally biased region" description="Low complexity" evidence="1">
    <location>
        <begin position="674"/>
        <end position="683"/>
    </location>
</feature>
<dbReference type="GeneID" id="94434176"/>
<feature type="region of interest" description="Disordered" evidence="1">
    <location>
        <begin position="963"/>
        <end position="985"/>
    </location>
</feature>
<feature type="compositionally biased region" description="Low complexity" evidence="1">
    <location>
        <begin position="971"/>
        <end position="985"/>
    </location>
</feature>
<feature type="region of interest" description="Disordered" evidence="1">
    <location>
        <begin position="885"/>
        <end position="930"/>
    </location>
</feature>
<dbReference type="OrthoDB" id="332807at2759"/>
<evidence type="ECO:0000313" key="4">
    <source>
        <dbReference type="Proteomes" id="UP000221165"/>
    </source>
</evidence>
<feature type="compositionally biased region" description="Polar residues" evidence="1">
    <location>
        <begin position="333"/>
        <end position="345"/>
    </location>
</feature>
<feature type="region of interest" description="Disordered" evidence="1">
    <location>
        <begin position="720"/>
        <end position="873"/>
    </location>
</feature>
<feature type="compositionally biased region" description="Low complexity" evidence="1">
    <location>
        <begin position="243"/>
        <end position="265"/>
    </location>
</feature>
<feature type="non-terminal residue" evidence="3">
    <location>
        <position position="1562"/>
    </location>
</feature>
<protein>
    <submittedName>
        <fullName evidence="3">Aaa domain protein</fullName>
    </submittedName>
</protein>
<keyword evidence="4" id="KW-1185">Reference proteome</keyword>
<accession>A0A2C6KFY5</accession>
<feature type="compositionally biased region" description="Acidic residues" evidence="1">
    <location>
        <begin position="1269"/>
        <end position="1297"/>
    </location>
</feature>
<feature type="region of interest" description="Disordered" evidence="1">
    <location>
        <begin position="644"/>
        <end position="683"/>
    </location>
</feature>
<reference evidence="3 4" key="1">
    <citation type="journal article" date="2017" name="Int. J. Parasitol.">
        <title>The genome of the protozoan parasite Cystoisospora suis and a reverse vaccinology approach to identify vaccine candidates.</title>
        <authorList>
            <person name="Palmieri N."/>
            <person name="Shrestha A."/>
            <person name="Ruttkowski B."/>
            <person name="Beck T."/>
            <person name="Vogl C."/>
            <person name="Tomley F."/>
            <person name="Blake D.P."/>
            <person name="Joachim A."/>
        </authorList>
    </citation>
    <scope>NUCLEOTIDE SEQUENCE [LARGE SCALE GENOMIC DNA]</scope>
    <source>
        <strain evidence="3 4">Wien I</strain>
    </source>
</reference>
<feature type="region of interest" description="Disordered" evidence="1">
    <location>
        <begin position="139"/>
        <end position="169"/>
    </location>
</feature>
<evidence type="ECO:0000256" key="1">
    <source>
        <dbReference type="SAM" id="MobiDB-lite"/>
    </source>
</evidence>
<feature type="region of interest" description="Disordered" evidence="1">
    <location>
        <begin position="241"/>
        <end position="268"/>
    </location>
</feature>
<feature type="compositionally biased region" description="Polar residues" evidence="1">
    <location>
        <begin position="844"/>
        <end position="853"/>
    </location>
</feature>
<dbReference type="VEuPathDB" id="ToxoDB:CSUI_010864"/>
<feature type="compositionally biased region" description="Polar residues" evidence="1">
    <location>
        <begin position="293"/>
        <end position="307"/>
    </location>
</feature>
<feature type="domain" description="5'-3' DNA helicase ZGRF1-like N-terminal" evidence="2">
    <location>
        <begin position="36"/>
        <end position="124"/>
    </location>
</feature>
<feature type="compositionally biased region" description="Polar residues" evidence="1">
    <location>
        <begin position="17"/>
        <end position="29"/>
    </location>
</feature>
<feature type="region of interest" description="Disordered" evidence="1">
    <location>
        <begin position="1"/>
        <end position="29"/>
    </location>
</feature>
<feature type="region of interest" description="Disordered" evidence="1">
    <location>
        <begin position="381"/>
        <end position="447"/>
    </location>
</feature>
<feature type="region of interest" description="Disordered" evidence="1">
    <location>
        <begin position="1516"/>
        <end position="1562"/>
    </location>
</feature>